<evidence type="ECO:0000313" key="2">
    <source>
        <dbReference type="Proteomes" id="UP001224926"/>
    </source>
</evidence>
<sequence>MSTEPLGTKTLVDATVSTREFNGQIVQVGFDAPTFDLFSLKTEDPVAQIKLPLEYPPDGVDEEGDSCYISIRLEYDHEGMLDYYDESEIEYYREQFPDKVKEMEEHL</sequence>
<protein>
    <submittedName>
        <fullName evidence="1">Uncharacterized protein</fullName>
    </submittedName>
</protein>
<name>A0AAF0PBA7_9EURY</name>
<evidence type="ECO:0000313" key="1">
    <source>
        <dbReference type="EMBL" id="WMT07975.1"/>
    </source>
</evidence>
<reference evidence="1 2" key="1">
    <citation type="submission" date="2022-07" db="EMBL/GenBank/DDBJ databases">
        <title>Two temperate virus in Haloterrigena jeotgali A29.</title>
        <authorList>
            <person name="Deng X."/>
        </authorList>
    </citation>
    <scope>NUCLEOTIDE SEQUENCE [LARGE SCALE GENOMIC DNA]</scope>
    <source>
        <strain evidence="1 2">A29</strain>
    </source>
</reference>
<gene>
    <name evidence="1" type="ORF">NP511_21735</name>
</gene>
<accession>A0AAF0PBA7</accession>
<dbReference type="Proteomes" id="UP001224926">
    <property type="component" value="Chromosome"/>
</dbReference>
<keyword evidence="2" id="KW-1185">Reference proteome</keyword>
<dbReference type="GeneID" id="39865099"/>
<dbReference type="EMBL" id="CP101873">
    <property type="protein sequence ID" value="WMT07975.1"/>
    <property type="molecule type" value="Genomic_DNA"/>
</dbReference>
<proteinExistence type="predicted"/>
<organism evidence="1 2">
    <name type="scientific">Natrinema thermotolerans</name>
    <dbReference type="NCBI Taxonomy" id="121872"/>
    <lineage>
        <taxon>Archaea</taxon>
        <taxon>Methanobacteriati</taxon>
        <taxon>Methanobacteriota</taxon>
        <taxon>Stenosarchaea group</taxon>
        <taxon>Halobacteria</taxon>
        <taxon>Halobacteriales</taxon>
        <taxon>Natrialbaceae</taxon>
        <taxon>Natrinema</taxon>
    </lineage>
</organism>
<dbReference type="RefSeq" id="WP_136396954.1">
    <property type="nucleotide sequence ID" value="NZ_CP101873.1"/>
</dbReference>
<dbReference type="AlphaFoldDB" id="A0AAF0PBA7"/>